<reference evidence="2 3" key="1">
    <citation type="submission" date="2014-12" db="EMBL/GenBank/DDBJ databases">
        <title>Denitrispirillum autotrophicum gen. nov., sp. nov., Denitrifying, Facultatively Autotrophic Bacteria Isolated from Rice Paddy Soil.</title>
        <authorList>
            <person name="Ishii S."/>
            <person name="Ashida N."/>
            <person name="Ohno H."/>
            <person name="Otsuka S."/>
            <person name="Yokota A."/>
            <person name="Senoo K."/>
        </authorList>
    </citation>
    <scope>NUCLEOTIDE SEQUENCE [LARGE SCALE GENOMIC DNA]</scope>
    <source>
        <strain evidence="2 3">TSA66</strain>
    </source>
</reference>
<proteinExistence type="predicted"/>
<evidence type="ECO:0000256" key="1">
    <source>
        <dbReference type="SAM" id="SignalP"/>
    </source>
</evidence>
<keyword evidence="1" id="KW-0732">Signal</keyword>
<name>A0A0C2BPC1_9BURK</name>
<evidence type="ECO:0000313" key="2">
    <source>
        <dbReference type="EMBL" id="KIF81874.1"/>
    </source>
</evidence>
<evidence type="ECO:0000313" key="3">
    <source>
        <dbReference type="Proteomes" id="UP000031572"/>
    </source>
</evidence>
<organism evidence="2 3">
    <name type="scientific">Noviherbaspirillum autotrophicum</name>
    <dbReference type="NCBI Taxonomy" id="709839"/>
    <lineage>
        <taxon>Bacteria</taxon>
        <taxon>Pseudomonadati</taxon>
        <taxon>Pseudomonadota</taxon>
        <taxon>Betaproteobacteria</taxon>
        <taxon>Burkholderiales</taxon>
        <taxon>Oxalobacteraceae</taxon>
        <taxon>Noviherbaspirillum</taxon>
    </lineage>
</organism>
<dbReference type="AlphaFoldDB" id="A0A0C2BPC1"/>
<dbReference type="OrthoDB" id="5459937at2"/>
<evidence type="ECO:0008006" key="4">
    <source>
        <dbReference type="Google" id="ProtNLM"/>
    </source>
</evidence>
<protein>
    <recommendedName>
        <fullName evidence="4">DUF2846 domain-containing protein</fullName>
    </recommendedName>
</protein>
<sequence length="169" mass="18100">MVAAGKVLASAASMILIACMVVPQTPDIPRTDPGVMSDGPAAELFVSVNYGAYRDSRSLEGFSVIVDGKVRGWIPEMGSYMTLRVAPGEHRVTVSYPWKHVGIFGGIPLPESGEVRAEIPVACLPSHYCGVTVAPVIDRERGLVLAAEVVLHEDIPAHIRGLQLVEQKD</sequence>
<dbReference type="EMBL" id="JWJG01000028">
    <property type="protein sequence ID" value="KIF81874.1"/>
    <property type="molecule type" value="Genomic_DNA"/>
</dbReference>
<comment type="caution">
    <text evidence="2">The sequence shown here is derived from an EMBL/GenBank/DDBJ whole genome shotgun (WGS) entry which is preliminary data.</text>
</comment>
<feature type="chain" id="PRO_5002163193" description="DUF2846 domain-containing protein" evidence="1">
    <location>
        <begin position="19"/>
        <end position="169"/>
    </location>
</feature>
<dbReference type="Proteomes" id="UP000031572">
    <property type="component" value="Unassembled WGS sequence"/>
</dbReference>
<gene>
    <name evidence="2" type="ORF">TSA66_15450</name>
</gene>
<dbReference type="PROSITE" id="PS51257">
    <property type="entry name" value="PROKAR_LIPOPROTEIN"/>
    <property type="match status" value="1"/>
</dbReference>
<feature type="signal peptide" evidence="1">
    <location>
        <begin position="1"/>
        <end position="18"/>
    </location>
</feature>
<keyword evidence="3" id="KW-1185">Reference proteome</keyword>
<accession>A0A0C2BPC1</accession>
<dbReference type="RefSeq" id="WP_157691712.1">
    <property type="nucleotide sequence ID" value="NZ_JWJG01000028.1"/>
</dbReference>